<dbReference type="PANTHER" id="PTHR43316:SF3">
    <property type="entry name" value="HALOACID DEHALOGENASE, TYPE II (AFU_ORTHOLOGUE AFUA_2G07750)-RELATED"/>
    <property type="match status" value="1"/>
</dbReference>
<dbReference type="OrthoDB" id="40579at2759"/>
<dbReference type="SFLD" id="SFLDS00003">
    <property type="entry name" value="Haloacid_Dehalogenase"/>
    <property type="match status" value="1"/>
</dbReference>
<evidence type="ECO:0000313" key="2">
    <source>
        <dbReference type="EMBL" id="CAF9908055.1"/>
    </source>
</evidence>
<evidence type="ECO:0000313" key="3">
    <source>
        <dbReference type="Proteomes" id="UP000664169"/>
    </source>
</evidence>
<comment type="caution">
    <text evidence="2">The sequence shown here is derived from an EMBL/GenBank/DDBJ whole genome shotgun (WGS) entry which is preliminary data.</text>
</comment>
<dbReference type="InterPro" id="IPR006439">
    <property type="entry name" value="HAD-SF_hydro_IA"/>
</dbReference>
<dbReference type="Proteomes" id="UP000664169">
    <property type="component" value="Unassembled WGS sequence"/>
</dbReference>
<dbReference type="SUPFAM" id="SSF56784">
    <property type="entry name" value="HAD-like"/>
    <property type="match status" value="1"/>
</dbReference>
<evidence type="ECO:0008006" key="4">
    <source>
        <dbReference type="Google" id="ProtNLM"/>
    </source>
</evidence>
<dbReference type="InterPro" id="IPR051540">
    <property type="entry name" value="S-2-haloacid_dehalogenase"/>
</dbReference>
<name>A0A8H3EM18_9LECA</name>
<dbReference type="InterPro" id="IPR023214">
    <property type="entry name" value="HAD_sf"/>
</dbReference>
<dbReference type="EMBL" id="CAJPDQ010000004">
    <property type="protein sequence ID" value="CAF9908055.1"/>
    <property type="molecule type" value="Genomic_DNA"/>
</dbReference>
<proteinExistence type="predicted"/>
<dbReference type="SFLD" id="SFLDG01129">
    <property type="entry name" value="C1.5:_HAD__Beta-PGM__Phosphata"/>
    <property type="match status" value="1"/>
</dbReference>
<dbReference type="PANTHER" id="PTHR43316">
    <property type="entry name" value="HYDROLASE, HALOACID DELAHOGENASE-RELATED"/>
    <property type="match status" value="1"/>
</dbReference>
<gene>
    <name evidence="2" type="ORF">GOMPHAMPRED_006058</name>
</gene>
<evidence type="ECO:0000256" key="1">
    <source>
        <dbReference type="ARBA" id="ARBA00022801"/>
    </source>
</evidence>
<dbReference type="AlphaFoldDB" id="A0A8H3EM18"/>
<dbReference type="Gene3D" id="3.40.50.1000">
    <property type="entry name" value="HAD superfamily/HAD-like"/>
    <property type="match status" value="1"/>
</dbReference>
<organism evidence="2 3">
    <name type="scientific">Gomphillus americanus</name>
    <dbReference type="NCBI Taxonomy" id="1940652"/>
    <lineage>
        <taxon>Eukaryota</taxon>
        <taxon>Fungi</taxon>
        <taxon>Dikarya</taxon>
        <taxon>Ascomycota</taxon>
        <taxon>Pezizomycotina</taxon>
        <taxon>Lecanoromycetes</taxon>
        <taxon>OSLEUM clade</taxon>
        <taxon>Ostropomycetidae</taxon>
        <taxon>Ostropales</taxon>
        <taxon>Graphidaceae</taxon>
        <taxon>Gomphilloideae</taxon>
        <taxon>Gomphillus</taxon>
    </lineage>
</organism>
<dbReference type="Pfam" id="PF00702">
    <property type="entry name" value="Hydrolase"/>
    <property type="match status" value="1"/>
</dbReference>
<dbReference type="GO" id="GO:0016791">
    <property type="term" value="F:phosphatase activity"/>
    <property type="evidence" value="ECO:0007669"/>
    <property type="project" value="UniProtKB-ARBA"/>
</dbReference>
<keyword evidence="3" id="KW-1185">Reference proteome</keyword>
<accession>A0A8H3EM18</accession>
<reference evidence="2" key="1">
    <citation type="submission" date="2021-03" db="EMBL/GenBank/DDBJ databases">
        <authorList>
            <person name="Tagirdzhanova G."/>
        </authorList>
    </citation>
    <scope>NUCLEOTIDE SEQUENCE</scope>
</reference>
<protein>
    <recommendedName>
        <fullName evidence="4">Haloacid dehalogenase</fullName>
    </recommendedName>
</protein>
<sequence length="278" mass="30977">MAASTSHIKVLFFDVFGTCVNQRGTVADELFAAAQEALKSNESINSEVGSKATQMSRERWFEFGGEWNKADSEFVQNSIAKHNAVDWKAVDKNRIELLPELLAQRGLVLPSGKADTPLKVGDGSLWDEKQLEHLARVWHRLTPWPDTCQGLNLLNKRFKTAALSNTYNALMKHMVAHGSIPFTEVYTADMFESFKPNPKVYLGAAAKIGVKPEECALVAAHLSDLKAAKAQGYYAIYVERPWEEKNPELKEEGIPDLWIKEGENGFVTVAKRLGIQAD</sequence>
<dbReference type="NCBIfam" id="TIGR01493">
    <property type="entry name" value="HAD-SF-IA-v2"/>
    <property type="match status" value="1"/>
</dbReference>
<dbReference type="InterPro" id="IPR036412">
    <property type="entry name" value="HAD-like_sf"/>
</dbReference>
<keyword evidence="1" id="KW-0378">Hydrolase</keyword>